<protein>
    <submittedName>
        <fullName evidence="1">Uncharacterized protein</fullName>
    </submittedName>
</protein>
<reference evidence="1 2" key="1">
    <citation type="journal article" date="2016" name="Nat. Commun.">
        <title>Thousands of microbial genomes shed light on interconnected biogeochemical processes in an aquifer system.</title>
        <authorList>
            <person name="Anantharaman K."/>
            <person name="Brown C.T."/>
            <person name="Hug L.A."/>
            <person name="Sharon I."/>
            <person name="Castelle C.J."/>
            <person name="Probst A.J."/>
            <person name="Thomas B.C."/>
            <person name="Singh A."/>
            <person name="Wilkins M.J."/>
            <person name="Karaoz U."/>
            <person name="Brodie E.L."/>
            <person name="Williams K.H."/>
            <person name="Hubbard S.S."/>
            <person name="Banfield J.F."/>
        </authorList>
    </citation>
    <scope>NUCLEOTIDE SEQUENCE [LARGE SCALE GENOMIC DNA]</scope>
</reference>
<proteinExistence type="predicted"/>
<accession>A0A1F6GNE0</accession>
<evidence type="ECO:0000313" key="2">
    <source>
        <dbReference type="Proteomes" id="UP000177583"/>
    </source>
</evidence>
<name>A0A1F6GNE0_9PROT</name>
<sequence>MHFFSRPRGFGFFPIPLSEVKALCEVLQESRAVFEWILFIEAQAYPKLAALMSGKEPQRAEHG</sequence>
<comment type="caution">
    <text evidence="1">The sequence shown here is derived from an EMBL/GenBank/DDBJ whole genome shotgun (WGS) entry which is preliminary data.</text>
</comment>
<dbReference type="Proteomes" id="UP000177583">
    <property type="component" value="Unassembled WGS sequence"/>
</dbReference>
<dbReference type="EMBL" id="MFNF01000056">
    <property type="protein sequence ID" value="OGG99644.1"/>
    <property type="molecule type" value="Genomic_DNA"/>
</dbReference>
<evidence type="ECO:0000313" key="1">
    <source>
        <dbReference type="EMBL" id="OGG99644.1"/>
    </source>
</evidence>
<gene>
    <name evidence="1" type="ORF">A2557_08995</name>
</gene>
<organism evidence="1 2">
    <name type="scientific">Candidatus Lambdaproteobacteria bacterium RIFOXYD2_FULL_56_26</name>
    <dbReference type="NCBI Taxonomy" id="1817773"/>
    <lineage>
        <taxon>Bacteria</taxon>
        <taxon>Pseudomonadati</taxon>
        <taxon>Pseudomonadota</taxon>
        <taxon>Candidatus Lambdaproteobacteria</taxon>
    </lineage>
</organism>
<dbReference type="AlphaFoldDB" id="A0A1F6GNE0"/>